<evidence type="ECO:0000313" key="3">
    <source>
        <dbReference type="Proteomes" id="UP000663848"/>
    </source>
</evidence>
<proteinExistence type="predicted"/>
<feature type="domain" description="Isopenicillin N synthase-like Fe(2+) 2OG dioxygenase" evidence="1">
    <location>
        <begin position="61"/>
        <end position="112"/>
    </location>
</feature>
<reference evidence="2" key="1">
    <citation type="submission" date="2021-02" db="EMBL/GenBank/DDBJ databases">
        <authorList>
            <person name="Nowell W R."/>
        </authorList>
    </citation>
    <scope>NUCLEOTIDE SEQUENCE</scope>
</reference>
<dbReference type="InterPro" id="IPR044861">
    <property type="entry name" value="IPNS-like_FE2OG_OXY"/>
</dbReference>
<gene>
    <name evidence="2" type="ORF">QYT958_LOCUS21335</name>
</gene>
<dbReference type="Proteomes" id="UP000663848">
    <property type="component" value="Unassembled WGS sequence"/>
</dbReference>
<accession>A0A821LS68</accession>
<feature type="non-terminal residue" evidence="2">
    <location>
        <position position="1"/>
    </location>
</feature>
<dbReference type="SUPFAM" id="SSF51197">
    <property type="entry name" value="Clavaminate synthase-like"/>
    <property type="match status" value="1"/>
</dbReference>
<protein>
    <recommendedName>
        <fullName evidence="1">Isopenicillin N synthase-like Fe(2+) 2OG dioxygenase domain-containing protein</fullName>
    </recommendedName>
</protein>
<dbReference type="InterPro" id="IPR050231">
    <property type="entry name" value="Iron_ascorbate_oxido_reductase"/>
</dbReference>
<dbReference type="AlphaFoldDB" id="A0A821LS68"/>
<dbReference type="EMBL" id="CAJOBR010003883">
    <property type="protein sequence ID" value="CAF4756254.1"/>
    <property type="molecule type" value="Genomic_DNA"/>
</dbReference>
<name>A0A821LS68_9BILA</name>
<organism evidence="2 3">
    <name type="scientific">Rotaria socialis</name>
    <dbReference type="NCBI Taxonomy" id="392032"/>
    <lineage>
        <taxon>Eukaryota</taxon>
        <taxon>Metazoa</taxon>
        <taxon>Spiralia</taxon>
        <taxon>Gnathifera</taxon>
        <taxon>Rotifera</taxon>
        <taxon>Eurotatoria</taxon>
        <taxon>Bdelloidea</taxon>
        <taxon>Philodinida</taxon>
        <taxon>Philodinidae</taxon>
        <taxon>Rotaria</taxon>
    </lineage>
</organism>
<dbReference type="InterPro" id="IPR027443">
    <property type="entry name" value="IPNS-like_sf"/>
</dbReference>
<sequence>KLSPKDDLKEGFDLVMELPADDKDRIERGAILYGPNFWPDNLHGFRECIYSEFYLKMLSLEWTNAKPIPNTFVVNIGDLMQRWTDDQFKSTIHRVINTSGTIRYSIPVFFGPNYFAEIKSLINNEKEKYEPILAGEYLTQRSNDTYQYRQNHTSST</sequence>
<dbReference type="Pfam" id="PF03171">
    <property type="entry name" value="2OG-FeII_Oxy"/>
    <property type="match status" value="1"/>
</dbReference>
<comment type="caution">
    <text evidence="2">The sequence shown here is derived from an EMBL/GenBank/DDBJ whole genome shotgun (WGS) entry which is preliminary data.</text>
</comment>
<evidence type="ECO:0000259" key="1">
    <source>
        <dbReference type="Pfam" id="PF03171"/>
    </source>
</evidence>
<dbReference type="PANTHER" id="PTHR47990">
    <property type="entry name" value="2-OXOGLUTARATE (2OG) AND FE(II)-DEPENDENT OXYGENASE SUPERFAMILY PROTEIN-RELATED"/>
    <property type="match status" value="1"/>
</dbReference>
<evidence type="ECO:0000313" key="2">
    <source>
        <dbReference type="EMBL" id="CAF4756254.1"/>
    </source>
</evidence>
<dbReference type="Gene3D" id="2.60.120.330">
    <property type="entry name" value="B-lactam Antibiotic, Isopenicillin N Synthase, Chain"/>
    <property type="match status" value="1"/>
</dbReference>